<dbReference type="EMBL" id="BPQB01000137">
    <property type="protein sequence ID" value="GJF00159.1"/>
    <property type="molecule type" value="Genomic_DNA"/>
</dbReference>
<keyword evidence="1" id="KW-1133">Transmembrane helix</keyword>
<gene>
    <name evidence="2" type="ORF">PsYK624_164380</name>
</gene>
<dbReference type="Proteomes" id="UP000703269">
    <property type="component" value="Unassembled WGS sequence"/>
</dbReference>
<sequence>MNCTADYVLVQSGDDYWEYAPTYAESPRRKRKESTAERYLLLCAAALAMSSLSLFATVAFYAPAHHRAH</sequence>
<reference evidence="2 3" key="1">
    <citation type="submission" date="2021-08" db="EMBL/GenBank/DDBJ databases">
        <title>Draft Genome Sequence of Phanerochaete sordida strain YK-624.</title>
        <authorList>
            <person name="Mori T."/>
            <person name="Dohra H."/>
            <person name="Suzuki T."/>
            <person name="Kawagishi H."/>
            <person name="Hirai H."/>
        </authorList>
    </citation>
    <scope>NUCLEOTIDE SEQUENCE [LARGE SCALE GENOMIC DNA]</scope>
    <source>
        <strain evidence="2 3">YK-624</strain>
    </source>
</reference>
<proteinExistence type="predicted"/>
<name>A0A9P3GQU3_9APHY</name>
<organism evidence="2 3">
    <name type="scientific">Phanerochaete sordida</name>
    <dbReference type="NCBI Taxonomy" id="48140"/>
    <lineage>
        <taxon>Eukaryota</taxon>
        <taxon>Fungi</taxon>
        <taxon>Dikarya</taxon>
        <taxon>Basidiomycota</taxon>
        <taxon>Agaricomycotina</taxon>
        <taxon>Agaricomycetes</taxon>
        <taxon>Polyporales</taxon>
        <taxon>Phanerochaetaceae</taxon>
        <taxon>Phanerochaete</taxon>
    </lineage>
</organism>
<dbReference type="OrthoDB" id="10488834at2759"/>
<protein>
    <submittedName>
        <fullName evidence="2">Uncharacterized protein</fullName>
    </submittedName>
</protein>
<feature type="transmembrane region" description="Helical" evidence="1">
    <location>
        <begin position="39"/>
        <end position="62"/>
    </location>
</feature>
<evidence type="ECO:0000313" key="3">
    <source>
        <dbReference type="Proteomes" id="UP000703269"/>
    </source>
</evidence>
<keyword evidence="1" id="KW-0472">Membrane</keyword>
<comment type="caution">
    <text evidence="2">The sequence shown here is derived from an EMBL/GenBank/DDBJ whole genome shotgun (WGS) entry which is preliminary data.</text>
</comment>
<accession>A0A9P3GQU3</accession>
<keyword evidence="3" id="KW-1185">Reference proteome</keyword>
<evidence type="ECO:0000313" key="2">
    <source>
        <dbReference type="EMBL" id="GJF00159.1"/>
    </source>
</evidence>
<evidence type="ECO:0000256" key="1">
    <source>
        <dbReference type="SAM" id="Phobius"/>
    </source>
</evidence>
<keyword evidence="1" id="KW-0812">Transmembrane</keyword>
<dbReference type="AlphaFoldDB" id="A0A9P3GQU3"/>